<dbReference type="OrthoDB" id="7699669at2759"/>
<evidence type="ECO:0000313" key="2">
    <source>
        <dbReference type="EMBL" id="CAB0042471.1"/>
    </source>
</evidence>
<gene>
    <name evidence="2" type="ORF">TBRA_LOCUS14089</name>
</gene>
<dbReference type="GO" id="GO:0003824">
    <property type="term" value="F:catalytic activity"/>
    <property type="evidence" value="ECO:0007669"/>
    <property type="project" value="InterPro"/>
</dbReference>
<dbReference type="Pfam" id="PF03372">
    <property type="entry name" value="Exo_endo_phos"/>
    <property type="match status" value="1"/>
</dbReference>
<dbReference type="Pfam" id="PF00078">
    <property type="entry name" value="RVT_1"/>
    <property type="match status" value="1"/>
</dbReference>
<feature type="domain" description="Reverse transcriptase" evidence="1">
    <location>
        <begin position="309"/>
        <end position="574"/>
    </location>
</feature>
<dbReference type="InterPro" id="IPR005135">
    <property type="entry name" value="Endo/exonuclease/phosphatase"/>
</dbReference>
<dbReference type="InterPro" id="IPR036691">
    <property type="entry name" value="Endo/exonu/phosph_ase_sf"/>
</dbReference>
<name>A0A6H5J4U0_9HYME</name>
<protein>
    <recommendedName>
        <fullName evidence="1">Reverse transcriptase domain-containing protein</fullName>
    </recommendedName>
</protein>
<dbReference type="PROSITE" id="PS50878">
    <property type="entry name" value="RT_POL"/>
    <property type="match status" value="1"/>
</dbReference>
<keyword evidence="3" id="KW-1185">Reference proteome</keyword>
<accession>A0A6H5J4U0</accession>
<dbReference type="SUPFAM" id="SSF56219">
    <property type="entry name" value="DNase I-like"/>
    <property type="match status" value="1"/>
</dbReference>
<dbReference type="Proteomes" id="UP000479190">
    <property type="component" value="Unassembled WGS sequence"/>
</dbReference>
<dbReference type="InterPro" id="IPR000477">
    <property type="entry name" value="RT_dom"/>
</dbReference>
<dbReference type="AlphaFoldDB" id="A0A6H5J4U0"/>
<dbReference type="GO" id="GO:0071897">
    <property type="term" value="P:DNA biosynthetic process"/>
    <property type="evidence" value="ECO:0007669"/>
    <property type="project" value="UniProtKB-ARBA"/>
</dbReference>
<sequence>MRQRMRNFILQQDNARPHTARITRACWENNRIISGTYDIVSVAETFLESSDNTSPFHIAGYNFLHCHRRGKEGGGIGLYVREDLAVEKLVAMVSIYNYTPEYQIISIKNSNNMKLLFTTVYPWNPEAGYPEEFFEVFYRLLPLYDNVIVTGDFNIHVNRPNDRLIKQLEPLSLHLVSTMPTNHVIYHDESIHENCLDLVMVHDTSLIESSSRSSSPFAAAHDFIDFEYRLSHDIAPAVTKFTRDFRRVTTETFAPMVEINIGFSRDGLSLFEVDETAVGGRVVTGALLDLAVAMLSSALIEADLVAPLSAPRPASRRNPWVTSQIRDLIRERDRVHRLFRRGRSSFTAYKELRSRVRNLLDTAKNQHLASRVAGAADVQSRWRTLRSMGVSSPRLPSPLASFSADELCSHYVAVGSRHQHGYRCCPGRAACSIRFSACDEGREDGMHTESRAVPSGVPQGSVLAPLLFSVFIADLSTCHLTSRHIIYADDTQIISHGLPANIGDLLRDVTRDPNAVCEWATTNGLTCNAAKTKVILIGSLSFVTSLRPTLPAGLNIGGEIVPFSEEIKTLGVFLSGKFNWNRQIAFMTTKVHHSLYALRFYKHALSRKIRLMLVGALVAPHPFQSLGDLLSWIMVCTTARAAYLIEGINQNIDFSVLDQR</sequence>
<dbReference type="SUPFAM" id="SSF56672">
    <property type="entry name" value="DNA/RNA polymerases"/>
    <property type="match status" value="1"/>
</dbReference>
<proteinExistence type="predicted"/>
<dbReference type="Gene3D" id="3.60.10.10">
    <property type="entry name" value="Endonuclease/exonuclease/phosphatase"/>
    <property type="match status" value="1"/>
</dbReference>
<dbReference type="PANTHER" id="PTHR33332">
    <property type="entry name" value="REVERSE TRANSCRIPTASE DOMAIN-CONTAINING PROTEIN"/>
    <property type="match status" value="1"/>
</dbReference>
<organism evidence="2 3">
    <name type="scientific">Trichogramma brassicae</name>
    <dbReference type="NCBI Taxonomy" id="86971"/>
    <lineage>
        <taxon>Eukaryota</taxon>
        <taxon>Metazoa</taxon>
        <taxon>Ecdysozoa</taxon>
        <taxon>Arthropoda</taxon>
        <taxon>Hexapoda</taxon>
        <taxon>Insecta</taxon>
        <taxon>Pterygota</taxon>
        <taxon>Neoptera</taxon>
        <taxon>Endopterygota</taxon>
        <taxon>Hymenoptera</taxon>
        <taxon>Apocrita</taxon>
        <taxon>Proctotrupomorpha</taxon>
        <taxon>Chalcidoidea</taxon>
        <taxon>Trichogrammatidae</taxon>
        <taxon>Trichogramma</taxon>
    </lineage>
</organism>
<evidence type="ECO:0000259" key="1">
    <source>
        <dbReference type="PROSITE" id="PS50878"/>
    </source>
</evidence>
<dbReference type="InterPro" id="IPR043502">
    <property type="entry name" value="DNA/RNA_pol_sf"/>
</dbReference>
<dbReference type="EMBL" id="CADCXV010001197">
    <property type="protein sequence ID" value="CAB0042471.1"/>
    <property type="molecule type" value="Genomic_DNA"/>
</dbReference>
<evidence type="ECO:0000313" key="3">
    <source>
        <dbReference type="Proteomes" id="UP000479190"/>
    </source>
</evidence>
<reference evidence="2 3" key="1">
    <citation type="submission" date="2020-02" db="EMBL/GenBank/DDBJ databases">
        <authorList>
            <person name="Ferguson B K."/>
        </authorList>
    </citation>
    <scope>NUCLEOTIDE SEQUENCE [LARGE SCALE GENOMIC DNA]</scope>
</reference>